<feature type="compositionally biased region" description="Polar residues" evidence="2">
    <location>
        <begin position="562"/>
        <end position="580"/>
    </location>
</feature>
<evidence type="ECO:0000313" key="4">
    <source>
        <dbReference type="Proteomes" id="UP000676310"/>
    </source>
</evidence>
<dbReference type="AlphaFoldDB" id="A0A8J2HY50"/>
<organism evidence="3 4">
    <name type="scientific">Alternaria atra</name>
    <dbReference type="NCBI Taxonomy" id="119953"/>
    <lineage>
        <taxon>Eukaryota</taxon>
        <taxon>Fungi</taxon>
        <taxon>Dikarya</taxon>
        <taxon>Ascomycota</taxon>
        <taxon>Pezizomycotina</taxon>
        <taxon>Dothideomycetes</taxon>
        <taxon>Pleosporomycetidae</taxon>
        <taxon>Pleosporales</taxon>
        <taxon>Pleosporineae</taxon>
        <taxon>Pleosporaceae</taxon>
        <taxon>Alternaria</taxon>
        <taxon>Alternaria sect. Ulocladioides</taxon>
    </lineage>
</organism>
<comment type="caution">
    <text evidence="3">The sequence shown here is derived from an EMBL/GenBank/DDBJ whole genome shotgun (WGS) entry which is preliminary data.</text>
</comment>
<evidence type="ECO:0000256" key="1">
    <source>
        <dbReference type="SAM" id="Coils"/>
    </source>
</evidence>
<feature type="compositionally biased region" description="Polar residues" evidence="2">
    <location>
        <begin position="1"/>
        <end position="17"/>
    </location>
</feature>
<feature type="region of interest" description="Disordered" evidence="2">
    <location>
        <begin position="1"/>
        <end position="179"/>
    </location>
</feature>
<dbReference type="EMBL" id="CAJRGZ010000015">
    <property type="protein sequence ID" value="CAG5148317.1"/>
    <property type="molecule type" value="Genomic_DNA"/>
</dbReference>
<evidence type="ECO:0000256" key="2">
    <source>
        <dbReference type="SAM" id="MobiDB-lite"/>
    </source>
</evidence>
<gene>
    <name evidence="3" type="ORF">ALTATR162_LOCUS2183</name>
</gene>
<evidence type="ECO:0000313" key="3">
    <source>
        <dbReference type="EMBL" id="CAG5148317.1"/>
    </source>
</evidence>
<feature type="compositionally biased region" description="Basic and acidic residues" evidence="2">
    <location>
        <begin position="145"/>
        <end position="169"/>
    </location>
</feature>
<dbReference type="RefSeq" id="XP_043165720.1">
    <property type="nucleotide sequence ID" value="XM_043309785.1"/>
</dbReference>
<dbReference type="Proteomes" id="UP000676310">
    <property type="component" value="Unassembled WGS sequence"/>
</dbReference>
<dbReference type="OrthoDB" id="3800332at2759"/>
<accession>A0A8J2HY50</accession>
<protein>
    <submittedName>
        <fullName evidence="3">Uncharacterized protein</fullName>
    </submittedName>
</protein>
<name>A0A8J2HY50_9PLEO</name>
<proteinExistence type="predicted"/>
<feature type="compositionally biased region" description="Basic and acidic residues" evidence="2">
    <location>
        <begin position="25"/>
        <end position="41"/>
    </location>
</feature>
<keyword evidence="4" id="KW-1185">Reference proteome</keyword>
<feature type="compositionally biased region" description="Basic and acidic residues" evidence="2">
    <location>
        <begin position="125"/>
        <end position="136"/>
    </location>
</feature>
<feature type="compositionally biased region" description="Basic and acidic residues" evidence="2">
    <location>
        <begin position="53"/>
        <end position="82"/>
    </location>
</feature>
<feature type="region of interest" description="Disordered" evidence="2">
    <location>
        <begin position="538"/>
        <end position="580"/>
    </location>
</feature>
<sequence>MATQVDYPPSSSRQGGSHATIDTRLPTDKKGKAVAKTKETDATVGNEPSGIEGTRKDKLVQKEVDAEGDRNNDVRSVSRRDNASSYYSQDEEDSFASSGDSNSEADPNEDESSIQARKEAKRIRKAELYKNPEAKKEHRAKTKARRDAKDQQRKVQIENEGMRGYTEARKARKPPPPLPAEVQKVWKGLYPMVKSWWLRDRNSERIPDSHQKAFNQANGKIRKYIEGVISSPGQKKAAELFMAQWPKKKQRERRAFVAQNPQASNEAIENELVDIENRFRVELGLEKCTRQEMINKYEFPAQRLYNSISELNKHLRRANQLESKEQLEKKRTEAFEQIESTKDRRQKARLDLKVVELEEDMESNERQIEDFLRGALIFMEETSNGMGINSVDIMSTEARERFESFIKTSDQHEELYKKLSAQIERPTLEQNVAWELASRSVYDLVTIVRDDSVQSDDHLKAVNKHLTTIKRHNKSLQDSNKANGIGVDINCMPMAILEEMVDQWKKEDRDQVLAEIENLLKQLASEEPAKDTLIALETNEAPDNVPDPVLETDEAPGDTPAPESTSRTRTQSPIQKSSLGQLTDENLLDLDIDSMSLDNDRVEPFAYGNGETEYGPLVATRASISDNPRFHRFIINAGIGEEKWEYFRVIKGSDLGPGGAEYAARQRIGPCVVMPRAEGYVSHAGAKQRQPDTYVRVAYKGITQADWLSKTEFIQLAGKKYAEKHLAIMIPAYHKRQQYFEACKAQRRHPKTKLPLTSEDFESHPWLFPDDERMIKRPEENDPMEVDDDDESVIENVKVNVGDMPDVESRDPFKKKRAALPLSGSAGSEY</sequence>
<reference evidence="3" key="1">
    <citation type="submission" date="2021-05" db="EMBL/GenBank/DDBJ databases">
        <authorList>
            <person name="Stam R."/>
        </authorList>
    </citation>
    <scope>NUCLEOTIDE SEQUENCE</scope>
    <source>
        <strain evidence="3">CS162</strain>
    </source>
</reference>
<feature type="compositionally biased region" description="Polar residues" evidence="2">
    <location>
        <begin position="95"/>
        <end position="105"/>
    </location>
</feature>
<keyword evidence="1" id="KW-0175">Coiled coil</keyword>
<dbReference type="GeneID" id="67013600"/>
<feature type="region of interest" description="Disordered" evidence="2">
    <location>
        <begin position="801"/>
        <end position="830"/>
    </location>
</feature>
<feature type="coiled-coil region" evidence="1">
    <location>
        <begin position="301"/>
        <end position="374"/>
    </location>
</feature>